<keyword evidence="2" id="KW-0547">Nucleotide-binding</keyword>
<evidence type="ECO:0000313" key="7">
    <source>
        <dbReference type="EMBL" id="KAK7116687.1"/>
    </source>
</evidence>
<feature type="region of interest" description="Disordered" evidence="4">
    <location>
        <begin position="1"/>
        <end position="29"/>
    </location>
</feature>
<name>A0AAN9GPV7_9CAEN</name>
<sequence length="384" mass="41881">MASSSTECLVASRDGDNFDNLQTSSQPEEMQSITGDIFLNGCRVMLVGKTGSGKSTLGNILLDKPDVFPSEEEEEDVVQPASTSESSVPETDSFVVGTGFDAETKNCDYKQGLAWGRYLKVVDTPGLFDPTENLKETLDKLTSSLGPISPGPHAILFVTRCDIRFTDEEKKSFDEIVRVFGETAKKHIIVVFTRGDTLGNRHIDRLLAKAPENLKQVMAVVGENYAVLSKTDDRDKRRAEVENLLAKIDHVSEDGYFSNSDMERMAEEIEAEVKEMMKKENISYEEADLRVRRGVARKEKGFMKLWIKLALIGLGSIVFGVLVGLTGGLVAGGVVAVGVIDAVMIGVSTGGATIAGSAVISTALMKLKEKIDRNKQQGRRCTIM</sequence>
<evidence type="ECO:0000259" key="6">
    <source>
        <dbReference type="PROSITE" id="PS51720"/>
    </source>
</evidence>
<dbReference type="InterPro" id="IPR027417">
    <property type="entry name" value="P-loop_NTPase"/>
</dbReference>
<dbReference type="Pfam" id="PF04548">
    <property type="entry name" value="AIG1"/>
    <property type="match status" value="1"/>
</dbReference>
<dbReference type="GO" id="GO:0005525">
    <property type="term" value="F:GTP binding"/>
    <property type="evidence" value="ECO:0007669"/>
    <property type="project" value="UniProtKB-KW"/>
</dbReference>
<dbReference type="Gene3D" id="3.40.50.300">
    <property type="entry name" value="P-loop containing nucleotide triphosphate hydrolases"/>
    <property type="match status" value="1"/>
</dbReference>
<evidence type="ECO:0000256" key="5">
    <source>
        <dbReference type="SAM" id="Phobius"/>
    </source>
</evidence>
<dbReference type="PANTHER" id="PTHR10903:SF170">
    <property type="entry name" value="GTPASE IMAP FAMILY MEMBER 7"/>
    <property type="match status" value="1"/>
</dbReference>
<organism evidence="7 8">
    <name type="scientific">Littorina saxatilis</name>
    <dbReference type="NCBI Taxonomy" id="31220"/>
    <lineage>
        <taxon>Eukaryota</taxon>
        <taxon>Metazoa</taxon>
        <taxon>Spiralia</taxon>
        <taxon>Lophotrochozoa</taxon>
        <taxon>Mollusca</taxon>
        <taxon>Gastropoda</taxon>
        <taxon>Caenogastropoda</taxon>
        <taxon>Littorinimorpha</taxon>
        <taxon>Littorinoidea</taxon>
        <taxon>Littorinidae</taxon>
        <taxon>Littorina</taxon>
    </lineage>
</organism>
<dbReference type="InterPro" id="IPR006703">
    <property type="entry name" value="G_AIG1"/>
</dbReference>
<dbReference type="Proteomes" id="UP001374579">
    <property type="component" value="Unassembled WGS sequence"/>
</dbReference>
<evidence type="ECO:0000313" key="8">
    <source>
        <dbReference type="Proteomes" id="UP001374579"/>
    </source>
</evidence>
<evidence type="ECO:0000256" key="3">
    <source>
        <dbReference type="ARBA" id="ARBA00023134"/>
    </source>
</evidence>
<comment type="similarity">
    <text evidence="1">Belongs to the TRAFAC class TrmE-Era-EngA-EngB-Septin-like GTPase superfamily. AIG1/Toc34/Toc159-like paraseptin GTPase family. IAN subfamily.</text>
</comment>
<keyword evidence="5" id="KW-0812">Transmembrane</keyword>
<dbReference type="PANTHER" id="PTHR10903">
    <property type="entry name" value="GTPASE, IMAP FAMILY MEMBER-RELATED"/>
    <property type="match status" value="1"/>
</dbReference>
<keyword evidence="8" id="KW-1185">Reference proteome</keyword>
<dbReference type="SUPFAM" id="SSF52540">
    <property type="entry name" value="P-loop containing nucleoside triphosphate hydrolases"/>
    <property type="match status" value="1"/>
</dbReference>
<keyword evidence="3" id="KW-0342">GTP-binding</keyword>
<feature type="domain" description="AIG1-type G" evidence="6">
    <location>
        <begin position="39"/>
        <end position="270"/>
    </location>
</feature>
<keyword evidence="5" id="KW-1133">Transmembrane helix</keyword>
<feature type="region of interest" description="Disordered" evidence="4">
    <location>
        <begin position="66"/>
        <end position="93"/>
    </location>
</feature>
<feature type="transmembrane region" description="Helical" evidence="5">
    <location>
        <begin position="305"/>
        <end position="330"/>
    </location>
</feature>
<accession>A0AAN9GPV7</accession>
<feature type="compositionally biased region" description="Polar residues" evidence="4">
    <location>
        <begin position="19"/>
        <end position="29"/>
    </location>
</feature>
<feature type="compositionally biased region" description="Polar residues" evidence="4">
    <location>
        <begin position="80"/>
        <end position="90"/>
    </location>
</feature>
<feature type="transmembrane region" description="Helical" evidence="5">
    <location>
        <begin position="342"/>
        <end position="365"/>
    </location>
</feature>
<keyword evidence="5" id="KW-0472">Membrane</keyword>
<proteinExistence type="inferred from homology"/>
<protein>
    <recommendedName>
        <fullName evidence="6">AIG1-type G domain-containing protein</fullName>
    </recommendedName>
</protein>
<evidence type="ECO:0000256" key="1">
    <source>
        <dbReference type="ARBA" id="ARBA00008535"/>
    </source>
</evidence>
<reference evidence="7 8" key="1">
    <citation type="submission" date="2024-02" db="EMBL/GenBank/DDBJ databases">
        <title>Chromosome-scale genome assembly of the rough periwinkle Littorina saxatilis.</title>
        <authorList>
            <person name="De Jode A."/>
            <person name="Faria R."/>
            <person name="Formenti G."/>
            <person name="Sims Y."/>
            <person name="Smith T.P."/>
            <person name="Tracey A."/>
            <person name="Wood J.M.D."/>
            <person name="Zagrodzka Z.B."/>
            <person name="Johannesson K."/>
            <person name="Butlin R.K."/>
            <person name="Leder E.H."/>
        </authorList>
    </citation>
    <scope>NUCLEOTIDE SEQUENCE [LARGE SCALE GENOMIC DNA]</scope>
    <source>
        <strain evidence="7">Snail1</strain>
        <tissue evidence="7">Muscle</tissue>
    </source>
</reference>
<comment type="caution">
    <text evidence="7">The sequence shown here is derived from an EMBL/GenBank/DDBJ whole genome shotgun (WGS) entry which is preliminary data.</text>
</comment>
<dbReference type="InterPro" id="IPR045058">
    <property type="entry name" value="GIMA/IAN/Toc"/>
</dbReference>
<evidence type="ECO:0000256" key="4">
    <source>
        <dbReference type="SAM" id="MobiDB-lite"/>
    </source>
</evidence>
<dbReference type="AlphaFoldDB" id="A0AAN9GPV7"/>
<dbReference type="EMBL" id="JBAMIC010000001">
    <property type="protein sequence ID" value="KAK7116687.1"/>
    <property type="molecule type" value="Genomic_DNA"/>
</dbReference>
<dbReference type="PROSITE" id="PS51720">
    <property type="entry name" value="G_AIG1"/>
    <property type="match status" value="1"/>
</dbReference>
<evidence type="ECO:0000256" key="2">
    <source>
        <dbReference type="ARBA" id="ARBA00022741"/>
    </source>
</evidence>
<gene>
    <name evidence="7" type="ORF">V1264_002320</name>
</gene>